<proteinExistence type="inferred from homology"/>
<dbReference type="PANTHER" id="PTHR42978:SF2">
    <property type="entry name" value="102 KBASES UNSTABLE REGION: FROM 1 TO 119443"/>
    <property type="match status" value="1"/>
</dbReference>
<dbReference type="InterPro" id="IPR001279">
    <property type="entry name" value="Metallo-B-lactamas"/>
</dbReference>
<organism evidence="7 8">
    <name type="scientific">Fusarium heterosporum</name>
    <dbReference type="NCBI Taxonomy" id="42747"/>
    <lineage>
        <taxon>Eukaryota</taxon>
        <taxon>Fungi</taxon>
        <taxon>Dikarya</taxon>
        <taxon>Ascomycota</taxon>
        <taxon>Pezizomycotina</taxon>
        <taxon>Sordariomycetes</taxon>
        <taxon>Hypocreomycetidae</taxon>
        <taxon>Hypocreales</taxon>
        <taxon>Nectriaceae</taxon>
        <taxon>Fusarium</taxon>
        <taxon>Fusarium heterosporum species complex</taxon>
    </lineage>
</organism>
<evidence type="ECO:0000313" key="7">
    <source>
        <dbReference type="EMBL" id="KAF5677818.1"/>
    </source>
</evidence>
<keyword evidence="4" id="KW-0378">Hydrolase</keyword>
<sequence>MGSLLPSSKFVTVHALEAGWFSMPEKFFVTPLKDINSKKQVPSLSFLVQHHDPDSSATTRILFDLGLRRDIDSYSPSIRRHVETRLPISGLPDVATSLGRGDLTPDDVDLVILSHLHWDHVGTPRDFTKSQFVVGNGAVDLLQGKQSGGSHNHFEYDLLPQQRTTELHNPKKLPLDHLKSPVKPKHWTSKLLEQPWRPVGPFPFGLDVFSDGSLYIIWAPGHSTGHINLLCRKEDATYVYLAGDAAHDIRLLSGEKSIALWKESENRVCCIHQDAVAAQETLSRIRKAWDNSSCLGSVEVVLAHDPDWASEAKTLGRFFPGMI</sequence>
<dbReference type="Pfam" id="PF00753">
    <property type="entry name" value="Lactamase_B"/>
    <property type="match status" value="1"/>
</dbReference>
<gene>
    <name evidence="7" type="ORF">FHETE_1505</name>
</gene>
<name>A0A8H5TYI2_FUSHE</name>
<dbReference type="Gene3D" id="3.60.15.10">
    <property type="entry name" value="Ribonuclease Z/Hydroxyacylglutathione hydrolase-like"/>
    <property type="match status" value="1"/>
</dbReference>
<dbReference type="EMBL" id="JAAGWQ010000023">
    <property type="protein sequence ID" value="KAF5677818.1"/>
    <property type="molecule type" value="Genomic_DNA"/>
</dbReference>
<evidence type="ECO:0000259" key="6">
    <source>
        <dbReference type="SMART" id="SM00849"/>
    </source>
</evidence>
<dbReference type="PANTHER" id="PTHR42978">
    <property type="entry name" value="QUORUM-QUENCHING LACTONASE YTNP-RELATED-RELATED"/>
    <property type="match status" value="1"/>
</dbReference>
<keyword evidence="5" id="KW-0862">Zinc</keyword>
<evidence type="ECO:0000256" key="5">
    <source>
        <dbReference type="ARBA" id="ARBA00022833"/>
    </source>
</evidence>
<keyword evidence="8" id="KW-1185">Reference proteome</keyword>
<dbReference type="InterPro" id="IPR051013">
    <property type="entry name" value="MBL_superfamily_lactonases"/>
</dbReference>
<evidence type="ECO:0000256" key="4">
    <source>
        <dbReference type="ARBA" id="ARBA00022801"/>
    </source>
</evidence>
<dbReference type="CDD" id="cd07730">
    <property type="entry name" value="metallo-hydrolase-like_MBL-fold"/>
    <property type="match status" value="1"/>
</dbReference>
<dbReference type="OrthoDB" id="10250730at2759"/>
<protein>
    <submittedName>
        <fullName evidence="7">N-acyl homoserine lactonase</fullName>
    </submittedName>
</protein>
<dbReference type="AlphaFoldDB" id="A0A8H5TYI2"/>
<keyword evidence="3" id="KW-0479">Metal-binding</keyword>
<feature type="domain" description="Metallo-beta-lactamase" evidence="6">
    <location>
        <begin position="42"/>
        <end position="272"/>
    </location>
</feature>
<dbReference type="SUPFAM" id="SSF56281">
    <property type="entry name" value="Metallo-hydrolase/oxidoreductase"/>
    <property type="match status" value="1"/>
</dbReference>
<evidence type="ECO:0000313" key="8">
    <source>
        <dbReference type="Proteomes" id="UP000567885"/>
    </source>
</evidence>
<dbReference type="GO" id="GO:0046872">
    <property type="term" value="F:metal ion binding"/>
    <property type="evidence" value="ECO:0007669"/>
    <property type="project" value="UniProtKB-KW"/>
</dbReference>
<comment type="similarity">
    <text evidence="2">Belongs to the metallo-beta-lactamase superfamily.</text>
</comment>
<dbReference type="GO" id="GO:0016787">
    <property type="term" value="F:hydrolase activity"/>
    <property type="evidence" value="ECO:0007669"/>
    <property type="project" value="UniProtKB-KW"/>
</dbReference>
<comment type="cofactor">
    <cofactor evidence="1">
        <name>Zn(2+)</name>
        <dbReference type="ChEBI" id="CHEBI:29105"/>
    </cofactor>
</comment>
<evidence type="ECO:0000256" key="2">
    <source>
        <dbReference type="ARBA" id="ARBA00007749"/>
    </source>
</evidence>
<dbReference type="SMART" id="SM00849">
    <property type="entry name" value="Lactamase_B"/>
    <property type="match status" value="1"/>
</dbReference>
<accession>A0A8H5TYI2</accession>
<dbReference type="Proteomes" id="UP000567885">
    <property type="component" value="Unassembled WGS sequence"/>
</dbReference>
<evidence type="ECO:0000256" key="3">
    <source>
        <dbReference type="ARBA" id="ARBA00022723"/>
    </source>
</evidence>
<evidence type="ECO:0000256" key="1">
    <source>
        <dbReference type="ARBA" id="ARBA00001947"/>
    </source>
</evidence>
<dbReference type="InterPro" id="IPR036866">
    <property type="entry name" value="RibonucZ/Hydroxyglut_hydro"/>
</dbReference>
<reference evidence="7 8" key="1">
    <citation type="submission" date="2020-05" db="EMBL/GenBank/DDBJ databases">
        <title>Identification and distribution of gene clusters putatively required for synthesis of sphingolipid metabolism inhibitors in phylogenetically diverse species of the filamentous fungus Fusarium.</title>
        <authorList>
            <person name="Kim H.-S."/>
            <person name="Busman M."/>
            <person name="Brown D.W."/>
            <person name="Divon H."/>
            <person name="Uhlig S."/>
            <person name="Proctor R.H."/>
        </authorList>
    </citation>
    <scope>NUCLEOTIDE SEQUENCE [LARGE SCALE GENOMIC DNA]</scope>
    <source>
        <strain evidence="7 8">NRRL 20693</strain>
    </source>
</reference>
<comment type="caution">
    <text evidence="7">The sequence shown here is derived from an EMBL/GenBank/DDBJ whole genome shotgun (WGS) entry which is preliminary data.</text>
</comment>